<dbReference type="WBParaSite" id="Csp11.Scaffold622.g6239.t2">
    <property type="protein sequence ID" value="Csp11.Scaffold622.g6239.t2"/>
    <property type="gene ID" value="Csp11.Scaffold622.g6239"/>
</dbReference>
<name>A0A1I7TIE6_9PELO</name>
<dbReference type="Gene3D" id="3.30.40.10">
    <property type="entry name" value="Zinc/RING finger domain, C3HC4 (zinc finger)"/>
    <property type="match status" value="1"/>
</dbReference>
<dbReference type="PANTHER" id="PTHR46465:SF2">
    <property type="entry name" value="LATERAL SIGNALING TARGET PROTEIN 2 HOMOLOG"/>
    <property type="match status" value="1"/>
</dbReference>
<organism evidence="9 10">
    <name type="scientific">Caenorhabditis tropicalis</name>
    <dbReference type="NCBI Taxonomy" id="1561998"/>
    <lineage>
        <taxon>Eukaryota</taxon>
        <taxon>Metazoa</taxon>
        <taxon>Ecdysozoa</taxon>
        <taxon>Nematoda</taxon>
        <taxon>Chromadorea</taxon>
        <taxon>Rhabditida</taxon>
        <taxon>Rhabditina</taxon>
        <taxon>Rhabditomorpha</taxon>
        <taxon>Rhabditoidea</taxon>
        <taxon>Rhabditidae</taxon>
        <taxon>Peloderinae</taxon>
        <taxon>Caenorhabditis</taxon>
    </lineage>
</organism>
<evidence type="ECO:0000256" key="1">
    <source>
        <dbReference type="ARBA" id="ARBA00003580"/>
    </source>
</evidence>
<keyword evidence="9" id="KW-1185">Reference proteome</keyword>
<dbReference type="GO" id="GO:0008270">
    <property type="term" value="F:zinc ion binding"/>
    <property type="evidence" value="ECO:0007669"/>
    <property type="project" value="UniProtKB-KW"/>
</dbReference>
<dbReference type="InterPro" id="IPR000306">
    <property type="entry name" value="Znf_FYVE"/>
</dbReference>
<dbReference type="Proteomes" id="UP000095282">
    <property type="component" value="Unplaced"/>
</dbReference>
<feature type="domain" description="FYVE-type" evidence="8">
    <location>
        <begin position="574"/>
        <end position="634"/>
    </location>
</feature>
<evidence type="ECO:0000313" key="10">
    <source>
        <dbReference type="WBParaSite" id="Csp11.Scaffold622.g6239.t2"/>
    </source>
</evidence>
<dbReference type="STRING" id="1561998.A0A1I7TIE6"/>
<evidence type="ECO:0000256" key="6">
    <source>
        <dbReference type="PROSITE-ProRule" id="PRU00091"/>
    </source>
</evidence>
<feature type="compositionally biased region" description="Polar residues" evidence="7">
    <location>
        <begin position="303"/>
        <end position="315"/>
    </location>
</feature>
<dbReference type="SUPFAM" id="SSF57903">
    <property type="entry name" value="FYVE/PHD zinc finger"/>
    <property type="match status" value="1"/>
</dbReference>
<sequence>MFSDIVMQSFRKIWNKPRPDDWMPLARFYYADSALNDIASELDSFDGRRDPDRCNALVTRLRVAQDRVLHIITEMLIHLYPREQDRACRDFRVKFPDEILHDTLPGQLWFGAECLSAGSNIIDHESESDQIRPLAKEVTKQLDMLRDLLKNQSLRDPSAYNPIIKDNLLKFDRLFAEFEYQYVSAMVPVKSVKEHDSQLDVAVLFSEVLSLALQKDLITQDQIDYCDPSVMIAIPRLGIVWGLLVYCDGALNVDVPAENLSEMFRPFYSLLVKIRNLLRILTPIELTRLETVLCKGETAVPEDTSSSTLTMSDFRTNTDEEKAKNNQRVWMCDMPTESSSSLDSDIRDSSSEATSLASSGMTSPNSGSEENVSRMEKSDEEGENESIGSASTDESDISNENIEMAESSESDVVSIGTESTTAIDDSQNETDLTLTSDVQRAADKEKCKPMEGHLDSKRKSEKNGKTIIPMQGDPRAQVDPKNLRSRFRSSEDLVHRLFVCIAGVADQLQTNYSSEIRKVLKIILQPSEIIPVYEVVNAQVANSQTEGEETGVEAQETLPLPAFMVYPGVRWVPDEDCEQCTACSMPFNFVRRRHHCRNCGRIFCHKCSCNSISIPEHGYDRKVRVCNLCYVHRLNPFGCNEQNQANDATPAATSVAEASSAQATSASS</sequence>
<evidence type="ECO:0000256" key="3">
    <source>
        <dbReference type="ARBA" id="ARBA00022723"/>
    </source>
</evidence>
<keyword evidence="5" id="KW-0862">Zinc</keyword>
<feature type="compositionally biased region" description="Polar residues" evidence="7">
    <location>
        <begin position="416"/>
        <end position="438"/>
    </location>
</feature>
<dbReference type="InterPro" id="IPR013083">
    <property type="entry name" value="Znf_RING/FYVE/PHD"/>
</dbReference>
<dbReference type="GO" id="GO:0031901">
    <property type="term" value="C:early endosome membrane"/>
    <property type="evidence" value="ECO:0007669"/>
    <property type="project" value="TreeGrafter"/>
</dbReference>
<evidence type="ECO:0000256" key="5">
    <source>
        <dbReference type="ARBA" id="ARBA00022833"/>
    </source>
</evidence>
<dbReference type="InterPro" id="IPR043269">
    <property type="entry name" value="FYVE_LST2"/>
</dbReference>
<dbReference type="PROSITE" id="PS50178">
    <property type="entry name" value="ZF_FYVE"/>
    <property type="match status" value="1"/>
</dbReference>
<keyword evidence="3" id="KW-0479">Metal-binding</keyword>
<protein>
    <submittedName>
        <fullName evidence="10">FYVE-type domain-containing protein</fullName>
    </submittedName>
</protein>
<reference evidence="10" key="1">
    <citation type="submission" date="2016-11" db="UniProtKB">
        <authorList>
            <consortium name="WormBaseParasite"/>
        </authorList>
    </citation>
    <scope>IDENTIFICATION</scope>
</reference>
<evidence type="ECO:0000313" key="9">
    <source>
        <dbReference type="Proteomes" id="UP000095282"/>
    </source>
</evidence>
<evidence type="ECO:0000256" key="4">
    <source>
        <dbReference type="ARBA" id="ARBA00022771"/>
    </source>
</evidence>
<comment type="similarity">
    <text evidence="2">Belongs to the lst-2 family.</text>
</comment>
<dbReference type="Pfam" id="PF01363">
    <property type="entry name" value="FYVE"/>
    <property type="match status" value="1"/>
</dbReference>
<dbReference type="InterPro" id="IPR051118">
    <property type="entry name" value="LST-2"/>
</dbReference>
<dbReference type="CDD" id="cd15731">
    <property type="entry name" value="FYVE_LST2"/>
    <property type="match status" value="1"/>
</dbReference>
<dbReference type="SMART" id="SM00064">
    <property type="entry name" value="FYVE"/>
    <property type="match status" value="1"/>
</dbReference>
<accession>A0A1I7TIE6</accession>
<dbReference type="PANTHER" id="PTHR46465">
    <property type="entry name" value="LATERAL SIGNALING TARGET PROTEIN 2 HOMOLOG"/>
    <property type="match status" value="1"/>
</dbReference>
<evidence type="ECO:0000256" key="2">
    <source>
        <dbReference type="ARBA" id="ARBA00008755"/>
    </source>
</evidence>
<keyword evidence="4 6" id="KW-0863">Zinc-finger</keyword>
<dbReference type="InterPro" id="IPR011011">
    <property type="entry name" value="Znf_FYVE_PHD"/>
</dbReference>
<dbReference type="eggNOG" id="KOG1819">
    <property type="taxonomic scope" value="Eukaryota"/>
</dbReference>
<dbReference type="AlphaFoldDB" id="A0A1I7TIE6"/>
<feature type="region of interest" description="Disordered" evidence="7">
    <location>
        <begin position="300"/>
        <end position="479"/>
    </location>
</feature>
<proteinExistence type="inferred from homology"/>
<dbReference type="InterPro" id="IPR017455">
    <property type="entry name" value="Znf_FYVE-rel"/>
</dbReference>
<feature type="compositionally biased region" description="Basic and acidic residues" evidence="7">
    <location>
        <begin position="440"/>
        <end position="464"/>
    </location>
</feature>
<evidence type="ECO:0000259" key="8">
    <source>
        <dbReference type="PROSITE" id="PS50178"/>
    </source>
</evidence>
<feature type="compositionally biased region" description="Polar residues" evidence="7">
    <location>
        <begin position="360"/>
        <end position="370"/>
    </location>
</feature>
<evidence type="ECO:0000256" key="7">
    <source>
        <dbReference type="SAM" id="MobiDB-lite"/>
    </source>
</evidence>
<comment type="function">
    <text evidence="1">Negative regulator of epidermal growth factor receptor (EGFR) signaling.</text>
</comment>